<name>A0A0M3HR96_ASCLU</name>
<dbReference type="WBParaSite" id="ALUE_0000478701-mRNA-1">
    <property type="protein sequence ID" value="ALUE_0000478701-mRNA-1"/>
    <property type="gene ID" value="ALUE_0000478701"/>
</dbReference>
<feature type="region of interest" description="Disordered" evidence="1">
    <location>
        <begin position="1"/>
        <end position="25"/>
    </location>
</feature>
<sequence length="67" mass="7313">MRRCSAVAQATRHHTEQTVAVDGSADGKRVKTARCRMNGVVGRNVPRQKGRHQMQIKRGGVVMATNG</sequence>
<evidence type="ECO:0000313" key="2">
    <source>
        <dbReference type="Proteomes" id="UP000036681"/>
    </source>
</evidence>
<accession>A0A0M3HR96</accession>
<evidence type="ECO:0000256" key="1">
    <source>
        <dbReference type="SAM" id="MobiDB-lite"/>
    </source>
</evidence>
<protein>
    <submittedName>
        <fullName evidence="3">40S ribosomal protein S30</fullName>
    </submittedName>
</protein>
<evidence type="ECO:0000313" key="3">
    <source>
        <dbReference type="WBParaSite" id="ALUE_0000478701-mRNA-1"/>
    </source>
</evidence>
<proteinExistence type="predicted"/>
<reference evidence="3" key="1">
    <citation type="submission" date="2017-02" db="UniProtKB">
        <authorList>
            <consortium name="WormBaseParasite"/>
        </authorList>
    </citation>
    <scope>IDENTIFICATION</scope>
</reference>
<dbReference type="Proteomes" id="UP000036681">
    <property type="component" value="Unplaced"/>
</dbReference>
<organism evidence="2 3">
    <name type="scientific">Ascaris lumbricoides</name>
    <name type="common">Giant roundworm</name>
    <dbReference type="NCBI Taxonomy" id="6252"/>
    <lineage>
        <taxon>Eukaryota</taxon>
        <taxon>Metazoa</taxon>
        <taxon>Ecdysozoa</taxon>
        <taxon>Nematoda</taxon>
        <taxon>Chromadorea</taxon>
        <taxon>Rhabditida</taxon>
        <taxon>Spirurina</taxon>
        <taxon>Ascaridomorpha</taxon>
        <taxon>Ascaridoidea</taxon>
        <taxon>Ascarididae</taxon>
        <taxon>Ascaris</taxon>
    </lineage>
</organism>
<keyword evidence="2" id="KW-1185">Reference proteome</keyword>
<dbReference type="AlphaFoldDB" id="A0A0M3HR96"/>